<dbReference type="AlphaFoldDB" id="A0A926E5A0"/>
<dbReference type="InterPro" id="IPR036900">
    <property type="entry name" value="A-D-PHexomutase_C_sf"/>
</dbReference>
<comment type="cofactor">
    <cofactor evidence="1">
        <name>Mg(2+)</name>
        <dbReference type="ChEBI" id="CHEBI:18420"/>
    </cofactor>
</comment>
<dbReference type="SUPFAM" id="SSF53738">
    <property type="entry name" value="Phosphoglucomutase, first 3 domains"/>
    <property type="match status" value="3"/>
</dbReference>
<keyword evidence="3" id="KW-0597">Phosphoprotein</keyword>
<dbReference type="Gene3D" id="3.30.310.50">
    <property type="entry name" value="Alpha-D-phosphohexomutase, C-terminal domain"/>
    <property type="match status" value="1"/>
</dbReference>
<dbReference type="InterPro" id="IPR016055">
    <property type="entry name" value="A-D-PHexomutase_a/b/a-I/II/III"/>
</dbReference>
<reference evidence="10" key="1">
    <citation type="submission" date="2020-08" db="EMBL/GenBank/DDBJ databases">
        <title>Genome public.</title>
        <authorList>
            <person name="Liu C."/>
            <person name="Sun Q."/>
        </authorList>
    </citation>
    <scope>NUCLEOTIDE SEQUENCE</scope>
    <source>
        <strain evidence="10">NSJ-24</strain>
    </source>
</reference>
<comment type="similarity">
    <text evidence="2">Belongs to the phosphohexose mutase family.</text>
</comment>
<evidence type="ECO:0000256" key="6">
    <source>
        <dbReference type="ARBA" id="ARBA00023235"/>
    </source>
</evidence>
<keyword evidence="11" id="KW-1185">Reference proteome</keyword>
<dbReference type="CDD" id="cd03089">
    <property type="entry name" value="PMM_PGM"/>
    <property type="match status" value="1"/>
</dbReference>
<accession>A0A926E5A0</accession>
<evidence type="ECO:0000256" key="1">
    <source>
        <dbReference type="ARBA" id="ARBA00001946"/>
    </source>
</evidence>
<evidence type="ECO:0000256" key="3">
    <source>
        <dbReference type="ARBA" id="ARBA00022553"/>
    </source>
</evidence>
<dbReference type="PANTHER" id="PTHR42946">
    <property type="entry name" value="PHOSPHOHEXOSE MUTASE"/>
    <property type="match status" value="1"/>
</dbReference>
<dbReference type="GO" id="GO:0046872">
    <property type="term" value="F:metal ion binding"/>
    <property type="evidence" value="ECO:0007669"/>
    <property type="project" value="UniProtKB-KW"/>
</dbReference>
<dbReference type="SUPFAM" id="SSF55957">
    <property type="entry name" value="Phosphoglucomutase, C-terminal domain"/>
    <property type="match status" value="1"/>
</dbReference>
<dbReference type="GO" id="GO:0005975">
    <property type="term" value="P:carbohydrate metabolic process"/>
    <property type="evidence" value="ECO:0007669"/>
    <property type="project" value="InterPro"/>
</dbReference>
<dbReference type="PRINTS" id="PR00509">
    <property type="entry name" value="PGMPMM"/>
</dbReference>
<dbReference type="InterPro" id="IPR005844">
    <property type="entry name" value="A-D-PHexomutase_a/b/a-I"/>
</dbReference>
<name>A0A926E5A0_9FIRM</name>
<dbReference type="PANTHER" id="PTHR42946:SF1">
    <property type="entry name" value="PHOSPHOGLUCOMUTASE (ALPHA-D-GLUCOSE-1,6-BISPHOSPHATE-DEPENDENT)"/>
    <property type="match status" value="1"/>
</dbReference>
<dbReference type="InterPro" id="IPR005846">
    <property type="entry name" value="A-D-PHexomutase_a/b/a-III"/>
</dbReference>
<dbReference type="Pfam" id="PF02879">
    <property type="entry name" value="PGM_PMM_II"/>
    <property type="match status" value="1"/>
</dbReference>
<proteinExistence type="inferred from homology"/>
<keyword evidence="4" id="KW-0479">Metal-binding</keyword>
<feature type="domain" description="Alpha-D-phosphohexomutase alpha/beta/alpha" evidence="7">
    <location>
        <begin position="7"/>
        <end position="134"/>
    </location>
</feature>
<dbReference type="InterPro" id="IPR005845">
    <property type="entry name" value="A-D-PHexomutase_a/b/a-II"/>
</dbReference>
<evidence type="ECO:0000259" key="9">
    <source>
        <dbReference type="Pfam" id="PF02880"/>
    </source>
</evidence>
<dbReference type="RefSeq" id="WP_187525082.1">
    <property type="nucleotide sequence ID" value="NZ_JACRTA010000001.1"/>
</dbReference>
<evidence type="ECO:0000259" key="8">
    <source>
        <dbReference type="Pfam" id="PF02879"/>
    </source>
</evidence>
<evidence type="ECO:0000259" key="7">
    <source>
        <dbReference type="Pfam" id="PF02878"/>
    </source>
</evidence>
<evidence type="ECO:0000256" key="4">
    <source>
        <dbReference type="ARBA" id="ARBA00022723"/>
    </source>
</evidence>
<sequence length="514" mass="56473">MKNYKKLQNGSDIRGIAITGEPGELPNLTPYEAVDIARGFAVWLCDKLDKNPESVTIAIGRDPRISGKRLMEGLMNGFGPYGIKVYDCGLASTPAMFMTTVFPEFSCDAGIMITASHLPYNRNGFKFFTSEGGLNKGDISLILKYAEDENSGTANLGEPKNIEGRVRDFGKLVYPAQEGDVMSVYCRHLRKLIQDGAGMGERPLEGMKIVVDAGNGSGGFFARRVLKPLGADISDSQYLDPDGMFLNHAPNPEDREAMNSLAMQVLRTGADFGLIFDTDVDRSAAVDGRGREIARNGIVAMAAALVAEEYPGTTVVTDSITSRQLTSFIEDGLGLKHMRFKRGYKNVINKAQELNRQGTDCQLAIETSGHAAFKENYFLDDGAYLATKIVIEAAKLRKQGKSLDCIIEKLENPADEREIRIPITYGDFGTYGDKILNDLEDFVKSSEELFLEEPNYEGVRIGFPNGWCLLRKSLHDPILPMNMASDEEGGCDSIVDTMKKFLSSYDGLDLMVMG</sequence>
<dbReference type="Gene3D" id="3.40.120.10">
    <property type="entry name" value="Alpha-D-Glucose-1,6-Bisphosphate, subunit A, domain 3"/>
    <property type="match status" value="3"/>
</dbReference>
<evidence type="ECO:0000256" key="2">
    <source>
        <dbReference type="ARBA" id="ARBA00010231"/>
    </source>
</evidence>
<dbReference type="Proteomes" id="UP000610862">
    <property type="component" value="Unassembled WGS sequence"/>
</dbReference>
<protein>
    <submittedName>
        <fullName evidence="10">Phosphomannomutase/phosphoglucomutase</fullName>
    </submittedName>
</protein>
<comment type="caution">
    <text evidence="10">The sequence shown here is derived from an EMBL/GenBank/DDBJ whole genome shotgun (WGS) entry which is preliminary data.</text>
</comment>
<evidence type="ECO:0000313" key="11">
    <source>
        <dbReference type="Proteomes" id="UP000610862"/>
    </source>
</evidence>
<dbReference type="Pfam" id="PF02878">
    <property type="entry name" value="PGM_PMM_I"/>
    <property type="match status" value="1"/>
</dbReference>
<dbReference type="InterPro" id="IPR050060">
    <property type="entry name" value="Phosphoglucosamine_mutase"/>
</dbReference>
<dbReference type="Pfam" id="PF02880">
    <property type="entry name" value="PGM_PMM_III"/>
    <property type="match status" value="1"/>
</dbReference>
<evidence type="ECO:0000313" key="10">
    <source>
        <dbReference type="EMBL" id="MBC8568070.1"/>
    </source>
</evidence>
<feature type="domain" description="Alpha-D-phosphohexomutase alpha/beta/alpha" evidence="8">
    <location>
        <begin position="185"/>
        <end position="290"/>
    </location>
</feature>
<dbReference type="GO" id="GO:0004615">
    <property type="term" value="F:phosphomannomutase activity"/>
    <property type="evidence" value="ECO:0007669"/>
    <property type="project" value="TreeGrafter"/>
</dbReference>
<dbReference type="InterPro" id="IPR005841">
    <property type="entry name" value="Alpha-D-phosphohexomutase_SF"/>
</dbReference>
<organism evidence="10 11">
    <name type="scientific">Lentihominibacter hominis</name>
    <dbReference type="NCBI Taxonomy" id="2763645"/>
    <lineage>
        <taxon>Bacteria</taxon>
        <taxon>Bacillati</taxon>
        <taxon>Bacillota</taxon>
        <taxon>Clostridia</taxon>
        <taxon>Peptostreptococcales</taxon>
        <taxon>Anaerovoracaceae</taxon>
        <taxon>Lentihominibacter</taxon>
    </lineage>
</organism>
<gene>
    <name evidence="10" type="ORF">H8692_04720</name>
</gene>
<dbReference type="FunFam" id="3.40.120.10:FF:000010">
    <property type="entry name" value="phosphomannomutase/phosphoglucomutase isoform X1"/>
    <property type="match status" value="1"/>
</dbReference>
<keyword evidence="6" id="KW-0413">Isomerase</keyword>
<keyword evidence="5" id="KW-0460">Magnesium</keyword>
<dbReference type="EMBL" id="JACRTA010000001">
    <property type="protein sequence ID" value="MBC8568070.1"/>
    <property type="molecule type" value="Genomic_DNA"/>
</dbReference>
<evidence type="ECO:0000256" key="5">
    <source>
        <dbReference type="ARBA" id="ARBA00022842"/>
    </source>
</evidence>
<feature type="domain" description="Alpha-D-phosphohexomutase alpha/beta/alpha" evidence="9">
    <location>
        <begin position="298"/>
        <end position="409"/>
    </location>
</feature>